<evidence type="ECO:0000313" key="3">
    <source>
        <dbReference type="Proteomes" id="UP000267251"/>
    </source>
</evidence>
<dbReference type="SUPFAM" id="SSF48371">
    <property type="entry name" value="ARM repeat"/>
    <property type="match status" value="1"/>
</dbReference>
<accession>A0A4P9YB74</accession>
<dbReference type="OrthoDB" id="609103at2759"/>
<protein>
    <submittedName>
        <fullName evidence="2">Mo25-like protein</fullName>
    </submittedName>
</protein>
<organism evidence="2 3">
    <name type="scientific">Piptocephalis cylindrospora</name>
    <dbReference type="NCBI Taxonomy" id="1907219"/>
    <lineage>
        <taxon>Eukaryota</taxon>
        <taxon>Fungi</taxon>
        <taxon>Fungi incertae sedis</taxon>
        <taxon>Zoopagomycota</taxon>
        <taxon>Zoopagomycotina</taxon>
        <taxon>Zoopagomycetes</taxon>
        <taxon>Zoopagales</taxon>
        <taxon>Piptocephalidaceae</taxon>
        <taxon>Piptocephalis</taxon>
    </lineage>
</organism>
<dbReference type="GO" id="GO:0035556">
    <property type="term" value="P:intracellular signal transduction"/>
    <property type="evidence" value="ECO:0007669"/>
    <property type="project" value="TreeGrafter"/>
</dbReference>
<dbReference type="Proteomes" id="UP000267251">
    <property type="component" value="Unassembled WGS sequence"/>
</dbReference>
<keyword evidence="3" id="KW-1185">Reference proteome</keyword>
<evidence type="ECO:0000256" key="1">
    <source>
        <dbReference type="ARBA" id="ARBA00011012"/>
    </source>
</evidence>
<reference evidence="3" key="1">
    <citation type="journal article" date="2018" name="Nat. Microbiol.">
        <title>Leveraging single-cell genomics to expand the fungal tree of life.</title>
        <authorList>
            <person name="Ahrendt S.R."/>
            <person name="Quandt C.A."/>
            <person name="Ciobanu D."/>
            <person name="Clum A."/>
            <person name="Salamov A."/>
            <person name="Andreopoulos B."/>
            <person name="Cheng J.F."/>
            <person name="Woyke T."/>
            <person name="Pelin A."/>
            <person name="Henrissat B."/>
            <person name="Reynolds N.K."/>
            <person name="Benny G.L."/>
            <person name="Smith M.E."/>
            <person name="James T.Y."/>
            <person name="Grigoriev I.V."/>
        </authorList>
    </citation>
    <scope>NUCLEOTIDE SEQUENCE [LARGE SCALE GENOMIC DNA]</scope>
</reference>
<dbReference type="Pfam" id="PF08569">
    <property type="entry name" value="Mo25"/>
    <property type="match status" value="1"/>
</dbReference>
<name>A0A4P9YB74_9FUNG</name>
<dbReference type="GO" id="GO:0005737">
    <property type="term" value="C:cytoplasm"/>
    <property type="evidence" value="ECO:0007669"/>
    <property type="project" value="UniProtKB-ARBA"/>
</dbReference>
<dbReference type="GO" id="GO:0043539">
    <property type="term" value="F:protein serine/threonine kinase activator activity"/>
    <property type="evidence" value="ECO:0007669"/>
    <property type="project" value="TreeGrafter"/>
</dbReference>
<comment type="similarity">
    <text evidence="1">Belongs to the Mo25 family.</text>
</comment>
<dbReference type="Gene3D" id="1.25.10.10">
    <property type="entry name" value="Leucine-rich Repeat Variant"/>
    <property type="match status" value="1"/>
</dbReference>
<dbReference type="EMBL" id="KZ987737">
    <property type="protein sequence ID" value="RKP15370.1"/>
    <property type="molecule type" value="Genomic_DNA"/>
</dbReference>
<dbReference type="InterPro" id="IPR016024">
    <property type="entry name" value="ARM-type_fold"/>
</dbReference>
<dbReference type="PANTHER" id="PTHR10182:SF3">
    <property type="entry name" value="PROTEIN MO25"/>
    <property type="match status" value="1"/>
</dbReference>
<proteinExistence type="inferred from homology"/>
<dbReference type="InterPro" id="IPR011989">
    <property type="entry name" value="ARM-like"/>
</dbReference>
<gene>
    <name evidence="2" type="ORF">BJ684DRAFT_7096</name>
</gene>
<sequence length="337" mass="38916">MSFLFSKKQKSPQDLVRALKDDLSHMALTCPPGERKKATEEASKHLAAMKSLLFGEGDADPSPELVAQLAAEVYNHDLLGMLVQDLGKLEFEAKKDVAQIINNLLRRQVGSRLPTVEYITRHDSILFTLQTGYENPDVALNCGMILRECLRHEVLAKIVLFSPNFDKYFDYVDLSTFDVASDAFATFKDLLTRHKTMVAEYLRDHYDSFFSQYTLLLNSTNYVTQRQSLKLLSEILLDRANYKIMTRYIAEPEHLKLMMTLLRNRGKHIQFEAFHVFKVFVANPHKTPEILMILQRNRDRLVTFLTKFQTDRTEDEQFNDEKAYLIGEVQALPPLET</sequence>
<dbReference type="FunFam" id="1.25.10.10:FF:000257">
    <property type="entry name" value="Conidiophore development protein hymA"/>
    <property type="match status" value="1"/>
</dbReference>
<dbReference type="AlphaFoldDB" id="A0A4P9YB74"/>
<evidence type="ECO:0000313" key="2">
    <source>
        <dbReference type="EMBL" id="RKP15370.1"/>
    </source>
</evidence>
<dbReference type="InterPro" id="IPR013878">
    <property type="entry name" value="Mo25"/>
</dbReference>
<dbReference type="PANTHER" id="PTHR10182">
    <property type="entry name" value="CALCIUM-BINDING PROTEIN 39-RELATED"/>
    <property type="match status" value="1"/>
</dbReference>